<evidence type="ECO:0000313" key="1">
    <source>
        <dbReference type="EMBL" id="SVD18375.1"/>
    </source>
</evidence>
<dbReference type="AlphaFoldDB" id="A0A382T9F4"/>
<accession>A0A382T9F4</accession>
<proteinExistence type="predicted"/>
<organism evidence="1">
    <name type="scientific">marine metagenome</name>
    <dbReference type="NCBI Taxonomy" id="408172"/>
    <lineage>
        <taxon>unclassified sequences</taxon>
        <taxon>metagenomes</taxon>
        <taxon>ecological metagenomes</taxon>
    </lineage>
</organism>
<gene>
    <name evidence="1" type="ORF">METZ01_LOCUS371229</name>
</gene>
<sequence>MSGILGDTIFGWIVSRYLNVHVGFRLNKGVF</sequence>
<name>A0A382T9F4_9ZZZZ</name>
<protein>
    <submittedName>
        <fullName evidence="1">Uncharacterized protein</fullName>
    </submittedName>
</protein>
<reference evidence="1" key="1">
    <citation type="submission" date="2018-05" db="EMBL/GenBank/DDBJ databases">
        <authorList>
            <person name="Lanie J.A."/>
            <person name="Ng W.-L."/>
            <person name="Kazmierczak K.M."/>
            <person name="Andrzejewski T.M."/>
            <person name="Davidsen T.M."/>
            <person name="Wayne K.J."/>
            <person name="Tettelin H."/>
            <person name="Glass J.I."/>
            <person name="Rusch D."/>
            <person name="Podicherti R."/>
            <person name="Tsui H.-C.T."/>
            <person name="Winkler M.E."/>
        </authorList>
    </citation>
    <scope>NUCLEOTIDE SEQUENCE</scope>
</reference>
<dbReference type="EMBL" id="UINC01134684">
    <property type="protein sequence ID" value="SVD18375.1"/>
    <property type="molecule type" value="Genomic_DNA"/>
</dbReference>